<feature type="chain" id="PRO_5038382993" evidence="5">
    <location>
        <begin position="24"/>
        <end position="422"/>
    </location>
</feature>
<dbReference type="CDD" id="cd13585">
    <property type="entry name" value="PBP2_TMBP_like"/>
    <property type="match status" value="1"/>
</dbReference>
<keyword evidence="2" id="KW-0813">Transport</keyword>
<gene>
    <name evidence="6" type="ORF">FKR81_34730</name>
</gene>
<feature type="region of interest" description="Disordered" evidence="4">
    <location>
        <begin position="401"/>
        <end position="422"/>
    </location>
</feature>
<dbReference type="Gene3D" id="3.40.190.10">
    <property type="entry name" value="Periplasmic binding protein-like II"/>
    <property type="match status" value="2"/>
</dbReference>
<evidence type="ECO:0000256" key="4">
    <source>
        <dbReference type="SAM" id="MobiDB-lite"/>
    </source>
</evidence>
<keyword evidence="3 5" id="KW-0732">Signal</keyword>
<dbReference type="GO" id="GO:0055052">
    <property type="term" value="C:ATP-binding cassette (ABC) transporter complex, substrate-binding subunit-containing"/>
    <property type="evidence" value="ECO:0007669"/>
    <property type="project" value="TreeGrafter"/>
</dbReference>
<protein>
    <submittedName>
        <fullName evidence="6">Sugar ABC transporter substrate-binding protein</fullName>
    </submittedName>
</protein>
<evidence type="ECO:0000313" key="6">
    <source>
        <dbReference type="EMBL" id="TWP46743.1"/>
    </source>
</evidence>
<dbReference type="PROSITE" id="PS51257">
    <property type="entry name" value="PROKAR_LIPOPROTEIN"/>
    <property type="match status" value="1"/>
</dbReference>
<dbReference type="Proteomes" id="UP000316639">
    <property type="component" value="Unassembled WGS sequence"/>
</dbReference>
<comment type="similarity">
    <text evidence="1">Belongs to the bacterial solute-binding protein 1 family.</text>
</comment>
<name>A0A563EJB4_9PSEU</name>
<dbReference type="GO" id="GO:0015768">
    <property type="term" value="P:maltose transport"/>
    <property type="evidence" value="ECO:0007669"/>
    <property type="project" value="TreeGrafter"/>
</dbReference>
<feature type="signal peptide" evidence="5">
    <location>
        <begin position="1"/>
        <end position="23"/>
    </location>
</feature>
<dbReference type="SUPFAM" id="SSF53850">
    <property type="entry name" value="Periplasmic binding protein-like II"/>
    <property type="match status" value="1"/>
</dbReference>
<evidence type="ECO:0000256" key="3">
    <source>
        <dbReference type="ARBA" id="ARBA00022729"/>
    </source>
</evidence>
<evidence type="ECO:0000256" key="1">
    <source>
        <dbReference type="ARBA" id="ARBA00008520"/>
    </source>
</evidence>
<dbReference type="AlphaFoldDB" id="A0A563EJB4"/>
<accession>A0A563EJB4</accession>
<dbReference type="OrthoDB" id="9780991at2"/>
<dbReference type="PANTHER" id="PTHR30061">
    <property type="entry name" value="MALTOSE-BINDING PERIPLASMIC PROTEIN"/>
    <property type="match status" value="1"/>
</dbReference>
<dbReference type="GO" id="GO:1901982">
    <property type="term" value="F:maltose binding"/>
    <property type="evidence" value="ECO:0007669"/>
    <property type="project" value="TreeGrafter"/>
</dbReference>
<proteinExistence type="inferred from homology"/>
<dbReference type="GO" id="GO:0042956">
    <property type="term" value="P:maltodextrin transmembrane transport"/>
    <property type="evidence" value="ECO:0007669"/>
    <property type="project" value="TreeGrafter"/>
</dbReference>
<evidence type="ECO:0000313" key="7">
    <source>
        <dbReference type="Proteomes" id="UP000316639"/>
    </source>
</evidence>
<comment type="caution">
    <text evidence="6">The sequence shown here is derived from an EMBL/GenBank/DDBJ whole genome shotgun (WGS) entry which is preliminary data.</text>
</comment>
<dbReference type="PANTHER" id="PTHR30061:SF50">
    <property type="entry name" value="MALTOSE_MALTODEXTRIN-BINDING PERIPLASMIC PROTEIN"/>
    <property type="match status" value="1"/>
</dbReference>
<dbReference type="InterPro" id="IPR006059">
    <property type="entry name" value="SBP"/>
</dbReference>
<keyword evidence="7" id="KW-1185">Reference proteome</keyword>
<dbReference type="Pfam" id="PF13416">
    <property type="entry name" value="SBP_bac_8"/>
    <property type="match status" value="1"/>
</dbReference>
<sequence>MGMLKSRKAFRVFSLGMAAVLAAAGCSSGTAEEREPAAQNVTVTWWDYFGYSPGSNKAVEALITRYQEAHPNVQINRTAIPFPEFHTKIVESVSAGTFPDIAVIDTPDVPLLASQGALADLTGRYKGWSKSNQFLEPVLESVNHDDKLYGVPLRSNTTALIYNKDLFGKAGIAGPPATWADLRANAKALTKDGASGLCFAAGPNESTTFNVLPFVWMAGGDVTAINDKPAVEALTYVHDLFNVDKSVPEAALRWTHSDVEKEFVAGRCAMMINGPWVLPGMQKATFQWGTAPLAAGSKGVVSPLGGEAWVVGAKSNNADVAWDVLTWLAESRNSAHEFGSGLGSIPNRNDTLNDPVWKWGPGVGAFISEMLSTRSRSQYGPKYARVSEAIWTMTHQVVKKEKKPQAAANDAQATIRPLLPSS</sequence>
<reference evidence="6 7" key="1">
    <citation type="submission" date="2019-07" db="EMBL/GenBank/DDBJ databases">
        <title>Lentzea xizangensis sp. nov., isolated from Qinghai-Tibetan Plateau Soils.</title>
        <authorList>
            <person name="Huang J."/>
        </authorList>
    </citation>
    <scope>NUCLEOTIDE SEQUENCE [LARGE SCALE GENOMIC DNA]</scope>
    <source>
        <strain evidence="6 7">FXJ1.1311</strain>
    </source>
</reference>
<organism evidence="6 7">
    <name type="scientific">Lentzea tibetensis</name>
    <dbReference type="NCBI Taxonomy" id="2591470"/>
    <lineage>
        <taxon>Bacteria</taxon>
        <taxon>Bacillati</taxon>
        <taxon>Actinomycetota</taxon>
        <taxon>Actinomycetes</taxon>
        <taxon>Pseudonocardiales</taxon>
        <taxon>Pseudonocardiaceae</taxon>
        <taxon>Lentzea</taxon>
    </lineage>
</organism>
<evidence type="ECO:0000256" key="2">
    <source>
        <dbReference type="ARBA" id="ARBA00022448"/>
    </source>
</evidence>
<dbReference type="EMBL" id="VOBR01000030">
    <property type="protein sequence ID" value="TWP46743.1"/>
    <property type="molecule type" value="Genomic_DNA"/>
</dbReference>
<evidence type="ECO:0000256" key="5">
    <source>
        <dbReference type="SAM" id="SignalP"/>
    </source>
</evidence>